<dbReference type="OrthoDB" id="541700at2759"/>
<evidence type="ECO:0000313" key="3">
    <source>
        <dbReference type="EMBL" id="PNH01181.1"/>
    </source>
</evidence>
<gene>
    <name evidence="3" type="ORF">TSOC_012946</name>
</gene>
<evidence type="ECO:0000256" key="1">
    <source>
        <dbReference type="SAM" id="MobiDB-lite"/>
    </source>
</evidence>
<organism evidence="3 4">
    <name type="scientific">Tetrabaena socialis</name>
    <dbReference type="NCBI Taxonomy" id="47790"/>
    <lineage>
        <taxon>Eukaryota</taxon>
        <taxon>Viridiplantae</taxon>
        <taxon>Chlorophyta</taxon>
        <taxon>core chlorophytes</taxon>
        <taxon>Chlorophyceae</taxon>
        <taxon>CS clade</taxon>
        <taxon>Chlamydomonadales</taxon>
        <taxon>Tetrabaenaceae</taxon>
        <taxon>Tetrabaena</taxon>
    </lineage>
</organism>
<reference evidence="3 4" key="1">
    <citation type="journal article" date="2017" name="Mol. Biol. Evol.">
        <title>The 4-celled Tetrabaena socialis nuclear genome reveals the essential components for genetic control of cell number at the origin of multicellularity in the volvocine lineage.</title>
        <authorList>
            <person name="Featherston J."/>
            <person name="Arakaki Y."/>
            <person name="Hanschen E.R."/>
            <person name="Ferris P.J."/>
            <person name="Michod R.E."/>
            <person name="Olson B.J.S.C."/>
            <person name="Nozaki H."/>
            <person name="Durand P.M."/>
        </authorList>
    </citation>
    <scope>NUCLEOTIDE SEQUENCE [LARGE SCALE GENOMIC DNA]</scope>
    <source>
        <strain evidence="3 4">NIES-571</strain>
    </source>
</reference>
<evidence type="ECO:0000256" key="2">
    <source>
        <dbReference type="SAM" id="Phobius"/>
    </source>
</evidence>
<feature type="transmembrane region" description="Helical" evidence="2">
    <location>
        <begin position="24"/>
        <end position="45"/>
    </location>
</feature>
<dbReference type="EMBL" id="PGGS01000987">
    <property type="protein sequence ID" value="PNH01181.1"/>
    <property type="molecule type" value="Genomic_DNA"/>
</dbReference>
<name>A0A2J7ZLN2_9CHLO</name>
<comment type="caution">
    <text evidence="3">The sequence shown here is derived from an EMBL/GenBank/DDBJ whole genome shotgun (WGS) entry which is preliminary data.</text>
</comment>
<dbReference type="AlphaFoldDB" id="A0A2J7ZLN2"/>
<proteinExistence type="predicted"/>
<feature type="region of interest" description="Disordered" evidence="1">
    <location>
        <begin position="79"/>
        <end position="120"/>
    </location>
</feature>
<evidence type="ECO:0008006" key="5">
    <source>
        <dbReference type="Google" id="ProtNLM"/>
    </source>
</evidence>
<keyword evidence="2" id="KW-1133">Transmembrane helix</keyword>
<evidence type="ECO:0000313" key="4">
    <source>
        <dbReference type="Proteomes" id="UP000236333"/>
    </source>
</evidence>
<dbReference type="Proteomes" id="UP000236333">
    <property type="component" value="Unassembled WGS sequence"/>
</dbReference>
<keyword evidence="2" id="KW-0472">Membrane</keyword>
<keyword evidence="4" id="KW-1185">Reference proteome</keyword>
<protein>
    <recommendedName>
        <fullName evidence="5">BAP29/BAP31 transmembrane domain-containing protein</fullName>
    </recommendedName>
</protein>
<accession>A0A2J7ZLN2</accession>
<feature type="compositionally biased region" description="Gly residues" evidence="1">
    <location>
        <begin position="83"/>
        <end position="102"/>
    </location>
</feature>
<sequence length="120" mass="12454">MPDTLSPNQRTALLARRWREERNFWIACLTFLLWGLLYRMFLLMLEHTALRDRVRYLEAVVAKVPAPAVAAAAAAAAPSTATAGGGKGGGAGGGKGGGGGKGVDVEPSAPPAPVEAKKTK</sequence>
<keyword evidence="2" id="KW-0812">Transmembrane</keyword>